<reference evidence="10 12" key="3">
    <citation type="submission" date="2017-12" db="EMBL/GenBank/DDBJ databases">
        <title>Phylogenetic diversity of female urinary microbiome.</title>
        <authorList>
            <person name="Thomas-White K."/>
            <person name="Wolfe A.J."/>
        </authorList>
    </citation>
    <scope>NUCLEOTIDE SEQUENCE [LARGE SCALE GENOMIC DNA]</scope>
    <source>
        <strain evidence="10 12">UMB0139</strain>
    </source>
</reference>
<dbReference type="Proteomes" id="UP000234239">
    <property type="component" value="Unassembled WGS sequence"/>
</dbReference>
<feature type="transmembrane region" description="Helical" evidence="7">
    <location>
        <begin position="543"/>
        <end position="563"/>
    </location>
</feature>
<dbReference type="PANTHER" id="PTHR30287">
    <property type="entry name" value="MEMBRANE COMPONENT OF PREDICTED ABC SUPERFAMILY METABOLITE UPTAKE TRANSPORTER"/>
    <property type="match status" value="1"/>
</dbReference>
<evidence type="ECO:0000313" key="12">
    <source>
        <dbReference type="Proteomes" id="UP000234239"/>
    </source>
</evidence>
<evidence type="ECO:0000256" key="5">
    <source>
        <dbReference type="ARBA" id="ARBA00023136"/>
    </source>
</evidence>
<feature type="transmembrane region" description="Helical" evidence="7">
    <location>
        <begin position="465"/>
        <end position="490"/>
    </location>
</feature>
<gene>
    <name evidence="9" type="ORF">AWM72_02365</name>
    <name evidence="10" type="ORF">CYJ28_06730</name>
</gene>
<keyword evidence="2" id="KW-1003">Cell membrane</keyword>
<protein>
    <submittedName>
        <fullName evidence="9">ABC transporter permease</fullName>
    </submittedName>
</protein>
<evidence type="ECO:0000313" key="9">
    <source>
        <dbReference type="EMBL" id="AMB93678.1"/>
    </source>
</evidence>
<feature type="transmembrane region" description="Helical" evidence="7">
    <location>
        <begin position="777"/>
        <end position="796"/>
    </location>
</feature>
<dbReference type="Pfam" id="PF02687">
    <property type="entry name" value="FtsX"/>
    <property type="match status" value="2"/>
</dbReference>
<accession>A0A0X8FAC2</accession>
<dbReference type="EMBL" id="CP014160">
    <property type="protein sequence ID" value="AMB93678.1"/>
    <property type="molecule type" value="Genomic_DNA"/>
</dbReference>
<evidence type="ECO:0000256" key="2">
    <source>
        <dbReference type="ARBA" id="ARBA00022475"/>
    </source>
</evidence>
<evidence type="ECO:0000256" key="6">
    <source>
        <dbReference type="SAM" id="Coils"/>
    </source>
</evidence>
<dbReference type="AlphaFoldDB" id="A0A0X8FAC2"/>
<dbReference type="OrthoDB" id="5137249at2"/>
<keyword evidence="6" id="KW-0175">Coiled coil</keyword>
<feature type="transmembrane region" description="Helical" evidence="7">
    <location>
        <begin position="422"/>
        <end position="445"/>
    </location>
</feature>
<feature type="transmembrane region" description="Helical" evidence="7">
    <location>
        <begin position="871"/>
        <end position="889"/>
    </location>
</feature>
<sequence length="906" mass="101271">MVGGERMRTLWKEIWRSIRQSKARFISIFMLMLIGSFALVGLKVTGPDMRQTGREYFESLNAADLTVIGSLGLNQEDLDHLQAVDGLQEVEAGYLKDVTLKGDKESLRLFSKTDSLSQAEVLEGRLPEKADEIALDGSYRGDYRIGDRIQIDEAKNPLGQKVLKGDSYILTGFVYSSEILSDINRGPSTAGTGALKGYGLLAEDAFDSELYMLARMSFEDLEGLDPYSQAYTDKVQRHKDQVAEALADRPEERLAEIQDQGYGKLEASEQSIKAAQKKLDQESQRLDQAKQDLDRARRANLAIGADQEKALKAGEDRLQAAQSEIDQKTKDLAEAKESLDQLDLPSYTVNSRREIPGGEGYRIYGSVSHIVDALANIFPIFLYFVAALLTLNTMTRFVDEERVKSGTFKALGYGRRDIVKKFVVYGFLSSFLGSVLGIALGHSLLPLIAYNAYSTGFTLPRIQLHFYWPISLLALVLALLCAVLPAYIVAWRALKEKPAQLLMPKAPKAGSKIFLEHFPGIWNRLGFMQKITARNIFRYKQRMLMTIFGVAGAVACLFAGLAVQDSIRGINDRQFNDLIQYQMIVAEADQVSDDDRRAISDLLAGEGVANHDRIHYEQLTKTAGSDQDQQTLHLIVPENPAHFHRYVQLINRKTGQDLSLEEDGVIISERLAQLLDVGPGDVLTLEDSKHKSYEMKVTAITEMYMGHFIFTNQAGYANIFGEDFQSNAQLVNLKDRGQENTENYAADFMAIDGVKGVVQNTSLQNQIRTIVNSLDKIMKVLILVAGILAAVILYNLTTINVSERMRELSTIKVLGFYDREVTLYIYRETIILTLFGILFGFGIGEWLHRYIIHMLPPADVMFNPALTARPFLIPSLLVAVISLLLALVINHRLKQVDMLEALSSVE</sequence>
<evidence type="ECO:0000256" key="1">
    <source>
        <dbReference type="ARBA" id="ARBA00004651"/>
    </source>
</evidence>
<evidence type="ECO:0000313" key="11">
    <source>
        <dbReference type="Proteomes" id="UP000069912"/>
    </source>
</evidence>
<feature type="coiled-coil region" evidence="6">
    <location>
        <begin position="265"/>
        <end position="338"/>
    </location>
</feature>
<dbReference type="KEGG" id="asan:AWM72_02365"/>
<name>A0A0X8FAC2_9LACT</name>
<keyword evidence="11" id="KW-1185">Reference proteome</keyword>
<evidence type="ECO:0000256" key="3">
    <source>
        <dbReference type="ARBA" id="ARBA00022692"/>
    </source>
</evidence>
<reference evidence="11" key="2">
    <citation type="submission" date="2016-01" db="EMBL/GenBank/DDBJ databases">
        <title>Six Aerococcus type strain genome sequencing and assembly using PacBio and Illumina Hiseq.</title>
        <authorList>
            <person name="Carkaci D."/>
            <person name="Dargis R."/>
            <person name="Nielsen X.C."/>
            <person name="Skovgaard O."/>
            <person name="Fuursted K."/>
            <person name="Christensen J.J."/>
        </authorList>
    </citation>
    <scope>NUCLEOTIDE SEQUENCE [LARGE SCALE GENOMIC DNA]</scope>
    <source>
        <strain evidence="11">CCUG43001</strain>
    </source>
</reference>
<evidence type="ECO:0000256" key="4">
    <source>
        <dbReference type="ARBA" id="ARBA00022989"/>
    </source>
</evidence>
<feature type="domain" description="ABC3 transporter permease C-terminal" evidence="8">
    <location>
        <begin position="780"/>
        <end position="887"/>
    </location>
</feature>
<dbReference type="Proteomes" id="UP000069912">
    <property type="component" value="Chromosome"/>
</dbReference>
<feature type="transmembrane region" description="Helical" evidence="7">
    <location>
        <begin position="21"/>
        <end position="42"/>
    </location>
</feature>
<dbReference type="InterPro" id="IPR038766">
    <property type="entry name" value="Membrane_comp_ABC_pdt"/>
</dbReference>
<feature type="domain" description="ABC3 transporter permease C-terminal" evidence="8">
    <location>
        <begin position="376"/>
        <end position="498"/>
    </location>
</feature>
<feature type="transmembrane region" description="Helical" evidence="7">
    <location>
        <begin position="829"/>
        <end position="851"/>
    </location>
</feature>
<dbReference type="PANTHER" id="PTHR30287:SF1">
    <property type="entry name" value="INNER MEMBRANE PROTEIN"/>
    <property type="match status" value="1"/>
</dbReference>
<comment type="subcellular location">
    <subcellularLocation>
        <location evidence="1">Cell membrane</location>
        <topology evidence="1">Multi-pass membrane protein</topology>
    </subcellularLocation>
</comment>
<evidence type="ECO:0000256" key="7">
    <source>
        <dbReference type="SAM" id="Phobius"/>
    </source>
</evidence>
<organism evidence="9 11">
    <name type="scientific">Aerococcus sanguinicola</name>
    <dbReference type="NCBI Taxonomy" id="119206"/>
    <lineage>
        <taxon>Bacteria</taxon>
        <taxon>Bacillati</taxon>
        <taxon>Bacillota</taxon>
        <taxon>Bacilli</taxon>
        <taxon>Lactobacillales</taxon>
        <taxon>Aerococcaceae</taxon>
        <taxon>Aerococcus</taxon>
    </lineage>
</organism>
<dbReference type="GO" id="GO:0005886">
    <property type="term" value="C:plasma membrane"/>
    <property type="evidence" value="ECO:0007669"/>
    <property type="project" value="UniProtKB-SubCell"/>
</dbReference>
<keyword evidence="5 7" id="KW-0472">Membrane</keyword>
<dbReference type="InterPro" id="IPR003838">
    <property type="entry name" value="ABC3_permease_C"/>
</dbReference>
<reference evidence="9 11" key="1">
    <citation type="journal article" date="2016" name="Genome Announc.">
        <title>Complete Genome Sequences of Aerococcus christensenii CCUG 28831T, Aerococcus sanguinicola CCUG 43001T, Aerococcus urinae CCUG 36881T, Aerococcus urinaeequi CCUG 28094T, Aerococcus urinaehominis CCUG 42038 BT, and Aerococcus viridans CCUG 4311T.</title>
        <authorList>
            <person name="Carkaci D."/>
            <person name="Dargis R."/>
            <person name="Nielsen X.C."/>
            <person name="Skovgaard O."/>
            <person name="Fuursted K."/>
            <person name="Christensen J.J."/>
        </authorList>
    </citation>
    <scope>NUCLEOTIDE SEQUENCE [LARGE SCALE GENOMIC DNA]</scope>
    <source>
        <strain evidence="9 11">CCUG43001</strain>
    </source>
</reference>
<keyword evidence="4 7" id="KW-1133">Transmembrane helix</keyword>
<keyword evidence="3 7" id="KW-0812">Transmembrane</keyword>
<evidence type="ECO:0000313" key="10">
    <source>
        <dbReference type="EMBL" id="PKZ21593.1"/>
    </source>
</evidence>
<feature type="transmembrane region" description="Helical" evidence="7">
    <location>
        <begin position="373"/>
        <end position="394"/>
    </location>
</feature>
<evidence type="ECO:0000259" key="8">
    <source>
        <dbReference type="Pfam" id="PF02687"/>
    </source>
</evidence>
<proteinExistence type="predicted"/>
<dbReference type="EMBL" id="PKGY01000003">
    <property type="protein sequence ID" value="PKZ21593.1"/>
    <property type="molecule type" value="Genomic_DNA"/>
</dbReference>